<evidence type="ECO:0000256" key="7">
    <source>
        <dbReference type="ARBA" id="ARBA00022763"/>
    </source>
</evidence>
<dbReference type="SMART" id="SM00987">
    <property type="entry name" value="UreE_C"/>
    <property type="match status" value="1"/>
</dbReference>
<dbReference type="Proteomes" id="UP000000771">
    <property type="component" value="Chromosome"/>
</dbReference>
<dbReference type="GO" id="GO:0006281">
    <property type="term" value="P:DNA repair"/>
    <property type="evidence" value="ECO:0007669"/>
    <property type="project" value="UniProtKB-KW"/>
</dbReference>
<dbReference type="SMART" id="SM00986">
    <property type="entry name" value="UDG"/>
    <property type="match status" value="1"/>
</dbReference>
<evidence type="ECO:0000259" key="12">
    <source>
        <dbReference type="SMART" id="SM00986"/>
    </source>
</evidence>
<evidence type="ECO:0000256" key="11">
    <source>
        <dbReference type="ARBA" id="ARBA00023204"/>
    </source>
</evidence>
<evidence type="ECO:0000313" key="13">
    <source>
        <dbReference type="EMBL" id="ACU53406.1"/>
    </source>
</evidence>
<evidence type="ECO:0000313" key="14">
    <source>
        <dbReference type="Proteomes" id="UP000000771"/>
    </source>
</evidence>
<keyword evidence="11" id="KW-0234">DNA repair</keyword>
<proteinExistence type="inferred from homology"/>
<dbReference type="InterPro" id="IPR005273">
    <property type="entry name" value="Ura-DNA_glyco_family4"/>
</dbReference>
<keyword evidence="9" id="KW-0408">Iron</keyword>
<dbReference type="eggNOG" id="COG1573">
    <property type="taxonomic scope" value="Bacteria"/>
</dbReference>
<feature type="domain" description="Uracil-DNA glycosylase-like" evidence="12">
    <location>
        <begin position="30"/>
        <end position="174"/>
    </location>
</feature>
<dbReference type="AlphaFoldDB" id="C7M312"/>
<evidence type="ECO:0000256" key="5">
    <source>
        <dbReference type="ARBA" id="ARBA00022485"/>
    </source>
</evidence>
<dbReference type="SUPFAM" id="SSF52141">
    <property type="entry name" value="Uracil-DNA glycosylase-like"/>
    <property type="match status" value="1"/>
</dbReference>
<dbReference type="PANTHER" id="PTHR33693">
    <property type="entry name" value="TYPE-5 URACIL-DNA GLYCOSYLASE"/>
    <property type="match status" value="1"/>
</dbReference>
<accession>C7M312</accession>
<name>C7M312_ACIFD</name>
<dbReference type="EC" id="3.2.2.27" evidence="3"/>
<dbReference type="RefSeq" id="WP_015797907.1">
    <property type="nucleotide sequence ID" value="NC_013124.1"/>
</dbReference>
<dbReference type="InterPro" id="IPR036895">
    <property type="entry name" value="Uracil-DNA_glycosylase-like_sf"/>
</dbReference>
<comment type="similarity">
    <text evidence="2">Belongs to the uracil-DNA glycosylase (UDG) superfamily. Type 4 (UDGa) family.</text>
</comment>
<evidence type="ECO:0000256" key="10">
    <source>
        <dbReference type="ARBA" id="ARBA00023014"/>
    </source>
</evidence>
<dbReference type="NCBIfam" id="TIGR00758">
    <property type="entry name" value="UDG_fam4"/>
    <property type="match status" value="1"/>
</dbReference>
<dbReference type="InterPro" id="IPR005122">
    <property type="entry name" value="Uracil-DNA_glycosylase-like"/>
</dbReference>
<dbReference type="EMBL" id="CP001631">
    <property type="protein sequence ID" value="ACU53406.1"/>
    <property type="molecule type" value="Genomic_DNA"/>
</dbReference>
<organism evidence="13 14">
    <name type="scientific">Acidimicrobium ferrooxidans (strain DSM 10331 / JCM 15462 / NBRC 103882 / ICP)</name>
    <dbReference type="NCBI Taxonomy" id="525909"/>
    <lineage>
        <taxon>Bacteria</taxon>
        <taxon>Bacillati</taxon>
        <taxon>Actinomycetota</taxon>
        <taxon>Acidimicrobiia</taxon>
        <taxon>Acidimicrobiales</taxon>
        <taxon>Acidimicrobiaceae</taxon>
        <taxon>Acidimicrobium</taxon>
    </lineage>
</organism>
<dbReference type="Gene3D" id="3.40.470.10">
    <property type="entry name" value="Uracil-DNA glycosylase-like domain"/>
    <property type="match status" value="1"/>
</dbReference>
<dbReference type="CDD" id="cd10030">
    <property type="entry name" value="UDG-F4_TTUDGA_SPO1dp_like"/>
    <property type="match status" value="1"/>
</dbReference>
<dbReference type="GO" id="GO:0004844">
    <property type="term" value="F:uracil DNA N-glycosylase activity"/>
    <property type="evidence" value="ECO:0007669"/>
    <property type="project" value="UniProtKB-EC"/>
</dbReference>
<evidence type="ECO:0000256" key="4">
    <source>
        <dbReference type="ARBA" id="ARBA00019403"/>
    </source>
</evidence>
<dbReference type="GO" id="GO:0051539">
    <property type="term" value="F:4 iron, 4 sulfur cluster binding"/>
    <property type="evidence" value="ECO:0007669"/>
    <property type="project" value="UniProtKB-KW"/>
</dbReference>
<keyword evidence="8" id="KW-0378">Hydrolase</keyword>
<dbReference type="InterPro" id="IPR051536">
    <property type="entry name" value="UDG_Type-4/5"/>
</dbReference>
<keyword evidence="7" id="KW-0227">DNA damage</keyword>
<dbReference type="Pfam" id="PF03167">
    <property type="entry name" value="UDG"/>
    <property type="match status" value="1"/>
</dbReference>
<evidence type="ECO:0000256" key="8">
    <source>
        <dbReference type="ARBA" id="ARBA00022801"/>
    </source>
</evidence>
<dbReference type="GO" id="GO:0046872">
    <property type="term" value="F:metal ion binding"/>
    <property type="evidence" value="ECO:0007669"/>
    <property type="project" value="UniProtKB-KW"/>
</dbReference>
<keyword evidence="10" id="KW-0411">Iron-sulfur</keyword>
<reference evidence="13 14" key="1">
    <citation type="journal article" date="2009" name="Stand. Genomic Sci.">
        <title>Complete genome sequence of Acidimicrobium ferrooxidans type strain (ICP).</title>
        <authorList>
            <person name="Clum A."/>
            <person name="Nolan M."/>
            <person name="Lang E."/>
            <person name="Glavina Del Rio T."/>
            <person name="Tice H."/>
            <person name="Copeland A."/>
            <person name="Cheng J.F."/>
            <person name="Lucas S."/>
            <person name="Chen F."/>
            <person name="Bruce D."/>
            <person name="Goodwin L."/>
            <person name="Pitluck S."/>
            <person name="Ivanova N."/>
            <person name="Mavrommatis K."/>
            <person name="Mikhailova N."/>
            <person name="Pati A."/>
            <person name="Chen A."/>
            <person name="Palaniappan K."/>
            <person name="Goker M."/>
            <person name="Spring S."/>
            <person name="Land M."/>
            <person name="Hauser L."/>
            <person name="Chang Y.J."/>
            <person name="Jeffries C.C."/>
            <person name="Chain P."/>
            <person name="Bristow J."/>
            <person name="Eisen J.A."/>
            <person name="Markowitz V."/>
            <person name="Hugenholtz P."/>
            <person name="Kyrpides N.C."/>
            <person name="Klenk H.P."/>
            <person name="Lapidus A."/>
        </authorList>
    </citation>
    <scope>NUCLEOTIDE SEQUENCE [LARGE SCALE GENOMIC DNA]</scope>
    <source>
        <strain evidence="14">DSM 10331 / JCM 15462 / NBRC 103882 / ICP</strain>
    </source>
</reference>
<keyword evidence="6" id="KW-0479">Metal-binding</keyword>
<gene>
    <name evidence="13" type="ordered locus">Afer_0438</name>
</gene>
<evidence type="ECO:0000256" key="1">
    <source>
        <dbReference type="ARBA" id="ARBA00001400"/>
    </source>
</evidence>
<sequence length="189" mass="19801">MGLPELEALEAEVRACHACRLSAGRHQAVPGEGAAPAPLLVVGEGPGAREDELGRPFVGRSGQLLDALLADETGLDRSGLYIANTVKCRPPGNRTPRPDEVEACRGFLARQIHLVDPVVIVALGQSAAAWFLGPGARVGALRGQVLEWEGRALVVTYHPSAALRGGAAIVAALRSDLARASVALAERRR</sequence>
<keyword evidence="14" id="KW-1185">Reference proteome</keyword>
<evidence type="ECO:0000256" key="2">
    <source>
        <dbReference type="ARBA" id="ARBA00006521"/>
    </source>
</evidence>
<evidence type="ECO:0000256" key="6">
    <source>
        <dbReference type="ARBA" id="ARBA00022723"/>
    </source>
</evidence>
<dbReference type="KEGG" id="afo:Afer_0438"/>
<dbReference type="HOGENOM" id="CLU_044815_1_3_11"/>
<protein>
    <recommendedName>
        <fullName evidence="4">Type-4 uracil-DNA glycosylase</fullName>
        <ecNumber evidence="3">3.2.2.27</ecNumber>
    </recommendedName>
</protein>
<evidence type="ECO:0000256" key="9">
    <source>
        <dbReference type="ARBA" id="ARBA00023004"/>
    </source>
</evidence>
<dbReference type="PANTHER" id="PTHR33693:SF1">
    <property type="entry name" value="TYPE-4 URACIL-DNA GLYCOSYLASE"/>
    <property type="match status" value="1"/>
</dbReference>
<dbReference type="STRING" id="525909.Afer_0438"/>
<comment type="catalytic activity">
    <reaction evidence="1">
        <text>Hydrolyzes single-stranded DNA or mismatched double-stranded DNA and polynucleotides, releasing free uracil.</text>
        <dbReference type="EC" id="3.2.2.27"/>
    </reaction>
</comment>
<keyword evidence="5" id="KW-0004">4Fe-4S</keyword>
<evidence type="ECO:0000256" key="3">
    <source>
        <dbReference type="ARBA" id="ARBA00012030"/>
    </source>
</evidence>